<sequence length="238" mass="26480">MGRLACCHRLLFVCGIEVTKMKTLPLKNPRISQEYGRKSASYKKGYHTGIDLVAGENNKYVYSAGSGTVLRARYQSGPKGADPSGWGNYVIVRQKDGHDVLYAHLSQVLVVPGVEISEGEALGLQGSTGNSTGPHLHFEVWSGSWENRNDINPADYLGIKNDVGPVEHIRKEEKENVERVEVVERGKVFDAIRHNGKVYVELRAYAERDGKKVDWDESIKMAIVSGGKLEEIKEILQE</sequence>
<dbReference type="AlphaFoldDB" id="A0A7G6DYF4"/>
<dbReference type="SUPFAM" id="SSF51261">
    <property type="entry name" value="Duplicated hybrid motif"/>
    <property type="match status" value="1"/>
</dbReference>
<dbReference type="InterPro" id="IPR011055">
    <property type="entry name" value="Dup_hybrid_motif"/>
</dbReference>
<dbReference type="Pfam" id="PF01551">
    <property type="entry name" value="Peptidase_M23"/>
    <property type="match status" value="1"/>
</dbReference>
<evidence type="ECO:0000259" key="1">
    <source>
        <dbReference type="Pfam" id="PF01551"/>
    </source>
</evidence>
<dbReference type="Proteomes" id="UP000515847">
    <property type="component" value="Chromosome"/>
</dbReference>
<dbReference type="CDD" id="cd12797">
    <property type="entry name" value="M23_peptidase"/>
    <property type="match status" value="1"/>
</dbReference>
<proteinExistence type="predicted"/>
<accession>A0A7G6DYF4</accession>
<evidence type="ECO:0000313" key="2">
    <source>
        <dbReference type="EMBL" id="QNB44858.1"/>
    </source>
</evidence>
<dbReference type="KEGG" id="tfr:BR63_00030"/>
<reference evidence="2 3" key="1">
    <citation type="journal article" date="2019" name="Front. Microbiol.">
        <title>Thermoanaerosceptrum fracticalcis gen. nov. sp. nov., a Novel Fumarate-Fermenting Microorganism From a Deep Fractured Carbonate Aquifer of the US Great Basin.</title>
        <authorList>
            <person name="Hamilton-Brehm S.D."/>
            <person name="Stewart L.E."/>
            <person name="Zavarin M."/>
            <person name="Caldwell M."/>
            <person name="Lawson P.A."/>
            <person name="Onstott T.C."/>
            <person name="Grzymski J."/>
            <person name="Neveux I."/>
            <person name="Lollar B.S."/>
            <person name="Russell C.E."/>
            <person name="Moser D.P."/>
        </authorList>
    </citation>
    <scope>NUCLEOTIDE SEQUENCE [LARGE SCALE GENOMIC DNA]</scope>
    <source>
        <strain evidence="2 3">DRI-13</strain>
    </source>
</reference>
<feature type="domain" description="M23ase beta-sheet core" evidence="1">
    <location>
        <begin position="46"/>
        <end position="152"/>
    </location>
</feature>
<dbReference type="PANTHER" id="PTHR21666:SF270">
    <property type="entry name" value="MUREIN HYDROLASE ACTIVATOR ENVC"/>
    <property type="match status" value="1"/>
</dbReference>
<organism evidence="2 3">
    <name type="scientific">Thermanaerosceptrum fracticalcis</name>
    <dbReference type="NCBI Taxonomy" id="1712410"/>
    <lineage>
        <taxon>Bacteria</taxon>
        <taxon>Bacillati</taxon>
        <taxon>Bacillota</taxon>
        <taxon>Clostridia</taxon>
        <taxon>Eubacteriales</taxon>
        <taxon>Peptococcaceae</taxon>
        <taxon>Thermanaerosceptrum</taxon>
    </lineage>
</organism>
<dbReference type="InterPro" id="IPR016047">
    <property type="entry name" value="M23ase_b-sheet_dom"/>
</dbReference>
<dbReference type="EMBL" id="CP045798">
    <property type="protein sequence ID" value="QNB44858.1"/>
    <property type="molecule type" value="Genomic_DNA"/>
</dbReference>
<dbReference type="GO" id="GO:0004222">
    <property type="term" value="F:metalloendopeptidase activity"/>
    <property type="evidence" value="ECO:0007669"/>
    <property type="project" value="TreeGrafter"/>
</dbReference>
<dbReference type="Gene3D" id="2.70.70.10">
    <property type="entry name" value="Glucose Permease (Domain IIA)"/>
    <property type="match status" value="1"/>
</dbReference>
<evidence type="ECO:0000313" key="3">
    <source>
        <dbReference type="Proteomes" id="UP000515847"/>
    </source>
</evidence>
<keyword evidence="3" id="KW-1185">Reference proteome</keyword>
<dbReference type="InterPro" id="IPR050570">
    <property type="entry name" value="Cell_wall_metabolism_enzyme"/>
</dbReference>
<gene>
    <name evidence="2" type="ORF">BR63_00030</name>
</gene>
<protein>
    <submittedName>
        <fullName evidence="2">Peptidoglycan DD-metalloendopeptidase family protein</fullName>
    </submittedName>
</protein>
<name>A0A7G6DYF4_THEFR</name>
<dbReference type="PANTHER" id="PTHR21666">
    <property type="entry name" value="PEPTIDASE-RELATED"/>
    <property type="match status" value="1"/>
</dbReference>